<evidence type="ECO:0000313" key="2">
    <source>
        <dbReference type="EMBL" id="QRV01706.1"/>
    </source>
</evidence>
<dbReference type="PANTHER" id="PTHR10953:SF102">
    <property type="entry name" value="ADENYLYLTRANSFERASE AND SULFURTRANSFERASE MOCS3"/>
    <property type="match status" value="1"/>
</dbReference>
<sequence>MRYTRHLRLPGFGEVAQQRVENARVLVVGAGGLGSPVLLYLTAAGVGTIGIVDNDVVDESNLQRQVIHSSVKEGMRKTTSAAQVMNDLNPHTGTELHSVKLTTDNAQQIVGSYDLVIDCSDNFQTRYLVNDVCEELGLPHVWGAVISYYGQVSVFMHDGSVDSVTLDDVYPRSEKYDALPTPQEKGTFGPICGVIGSYMASEALKIIGGMGTKTYGKIALIDVLNGEMRTVPVATTRA</sequence>
<dbReference type="RefSeq" id="WP_204423672.1">
    <property type="nucleotide sequence ID" value="NZ_CP070228.1"/>
</dbReference>
<proteinExistence type="predicted"/>
<keyword evidence="3" id="KW-1185">Reference proteome</keyword>
<organism evidence="2 3">
    <name type="scientific">Arcanobacterium phocisimile</name>
    <dbReference type="NCBI Taxonomy" id="1302235"/>
    <lineage>
        <taxon>Bacteria</taxon>
        <taxon>Bacillati</taxon>
        <taxon>Actinomycetota</taxon>
        <taxon>Actinomycetes</taxon>
        <taxon>Actinomycetales</taxon>
        <taxon>Actinomycetaceae</taxon>
        <taxon>Arcanobacterium</taxon>
    </lineage>
</organism>
<evidence type="ECO:0000259" key="1">
    <source>
        <dbReference type="Pfam" id="PF00899"/>
    </source>
</evidence>
<dbReference type="PANTHER" id="PTHR10953">
    <property type="entry name" value="UBIQUITIN-ACTIVATING ENZYME E1"/>
    <property type="match status" value="1"/>
</dbReference>
<dbReference type="CDD" id="cd00757">
    <property type="entry name" value="ThiF_MoeB_HesA_family"/>
    <property type="match status" value="1"/>
</dbReference>
<gene>
    <name evidence="2" type="ORF">JTE88_06305</name>
</gene>
<reference evidence="2 3" key="1">
    <citation type="submission" date="2021-02" db="EMBL/GenBank/DDBJ databases">
        <title>Complete Genome Sequence of Arcanobacterium phocisimile strain DSM 26142T from a harbour seal.</title>
        <authorList>
            <person name="Borowiak M."/>
            <person name="Alssahen M."/>
            <person name="Malorny B."/>
            <person name="Laemmler C."/>
            <person name="Siebert U."/>
            <person name="Ploetz M."/>
            <person name="Abdulmawjood A."/>
        </authorList>
    </citation>
    <scope>NUCLEOTIDE SEQUENCE [LARGE SCALE GENOMIC DNA]</scope>
    <source>
        <strain evidence="2 3">DSM 26142</strain>
    </source>
</reference>
<dbReference type="InterPro" id="IPR035985">
    <property type="entry name" value="Ubiquitin-activating_enz"/>
</dbReference>
<feature type="domain" description="THIF-type NAD/FAD binding fold" evidence="1">
    <location>
        <begin position="3"/>
        <end position="234"/>
    </location>
</feature>
<dbReference type="Gene3D" id="3.40.50.720">
    <property type="entry name" value="NAD(P)-binding Rossmann-like Domain"/>
    <property type="match status" value="1"/>
</dbReference>
<dbReference type="InterPro" id="IPR000594">
    <property type="entry name" value="ThiF_NAD_FAD-bd"/>
</dbReference>
<name>A0ABX7IEZ3_9ACTO</name>
<dbReference type="Pfam" id="PF00899">
    <property type="entry name" value="ThiF"/>
    <property type="match status" value="1"/>
</dbReference>
<dbReference type="InterPro" id="IPR045886">
    <property type="entry name" value="ThiF/MoeB/HesA"/>
</dbReference>
<evidence type="ECO:0000313" key="3">
    <source>
        <dbReference type="Proteomes" id="UP000602653"/>
    </source>
</evidence>
<dbReference type="EMBL" id="CP070228">
    <property type="protein sequence ID" value="QRV01706.1"/>
    <property type="molecule type" value="Genomic_DNA"/>
</dbReference>
<accession>A0ABX7IEZ3</accession>
<protein>
    <submittedName>
        <fullName evidence="2">HesA/MoeB/ThiF family protein</fullName>
    </submittedName>
</protein>
<dbReference type="Proteomes" id="UP000602653">
    <property type="component" value="Chromosome"/>
</dbReference>
<dbReference type="SUPFAM" id="SSF69572">
    <property type="entry name" value="Activating enzymes of the ubiquitin-like proteins"/>
    <property type="match status" value="1"/>
</dbReference>